<dbReference type="Pfam" id="PF03466">
    <property type="entry name" value="LysR_substrate"/>
    <property type="match status" value="1"/>
</dbReference>
<dbReference type="RefSeq" id="WP_224311863.1">
    <property type="nucleotide sequence ID" value="NZ_JAIRBM010000003.1"/>
</dbReference>
<evidence type="ECO:0000256" key="2">
    <source>
        <dbReference type="ARBA" id="ARBA00023015"/>
    </source>
</evidence>
<organism evidence="6 7">
    <name type="scientific">Microvirga puerhi</name>
    <dbReference type="NCBI Taxonomy" id="2876078"/>
    <lineage>
        <taxon>Bacteria</taxon>
        <taxon>Pseudomonadati</taxon>
        <taxon>Pseudomonadota</taxon>
        <taxon>Alphaproteobacteria</taxon>
        <taxon>Hyphomicrobiales</taxon>
        <taxon>Methylobacteriaceae</taxon>
        <taxon>Microvirga</taxon>
    </lineage>
</organism>
<dbReference type="Gene3D" id="1.10.10.10">
    <property type="entry name" value="Winged helix-like DNA-binding domain superfamily/Winged helix DNA-binding domain"/>
    <property type="match status" value="1"/>
</dbReference>
<keyword evidence="7" id="KW-1185">Reference proteome</keyword>
<keyword evidence="3" id="KW-0238">DNA-binding</keyword>
<protein>
    <submittedName>
        <fullName evidence="6">LysR family transcriptional regulator</fullName>
    </submittedName>
</protein>
<dbReference type="InterPro" id="IPR036388">
    <property type="entry name" value="WH-like_DNA-bd_sf"/>
</dbReference>
<keyword evidence="2" id="KW-0805">Transcription regulation</keyword>
<evidence type="ECO:0000256" key="4">
    <source>
        <dbReference type="ARBA" id="ARBA00023163"/>
    </source>
</evidence>
<comment type="caution">
    <text evidence="6">The sequence shown here is derived from an EMBL/GenBank/DDBJ whole genome shotgun (WGS) entry which is preliminary data.</text>
</comment>
<feature type="domain" description="HTH lysR-type" evidence="5">
    <location>
        <begin position="8"/>
        <end position="64"/>
    </location>
</feature>
<dbReference type="Pfam" id="PF00126">
    <property type="entry name" value="HTH_1"/>
    <property type="match status" value="1"/>
</dbReference>
<dbReference type="PANTHER" id="PTHR30126:SF98">
    <property type="entry name" value="HTH-TYPE TRANSCRIPTIONAL ACTIVATOR BAUR"/>
    <property type="match status" value="1"/>
</dbReference>
<dbReference type="Proteomes" id="UP000704176">
    <property type="component" value="Unassembled WGS sequence"/>
</dbReference>
<sequence>MMRLTDADIHLLRVFSSVVQCGGFSKAQVILQVSQPTISNQIAALERRLGFRLCDRGRAGFRLTLKGEEIYRSAQQLFSSIETFQNEATALHQVLLGELRLGIMDGLFDESPLIRGIIGTFARQAPNVRLSVTSADPSQLEQALNESRLDVVIGDLTKPEFYYGHQLYTDEHRLYAAPQHFLCSKESPGPEDIRGARFIRRSYSDLQETRCLSGINAGAVVNTTEAAIALILTGSFVGFLPESRASRFVAMSRMEPIEATEMRFTRKISIYRRHNRKMSRLVRAFLSCVDEARIASNSDTTTIST</sequence>
<dbReference type="PRINTS" id="PR00039">
    <property type="entry name" value="HTHLYSR"/>
</dbReference>
<gene>
    <name evidence="6" type="ORF">K9B37_05370</name>
</gene>
<dbReference type="InterPro" id="IPR036390">
    <property type="entry name" value="WH_DNA-bd_sf"/>
</dbReference>
<dbReference type="PANTHER" id="PTHR30126">
    <property type="entry name" value="HTH-TYPE TRANSCRIPTIONAL REGULATOR"/>
    <property type="match status" value="1"/>
</dbReference>
<dbReference type="SUPFAM" id="SSF46785">
    <property type="entry name" value="Winged helix' DNA-binding domain"/>
    <property type="match status" value="1"/>
</dbReference>
<dbReference type="InterPro" id="IPR000847">
    <property type="entry name" value="LysR_HTH_N"/>
</dbReference>
<proteinExistence type="inferred from homology"/>
<evidence type="ECO:0000256" key="3">
    <source>
        <dbReference type="ARBA" id="ARBA00023125"/>
    </source>
</evidence>
<keyword evidence="4" id="KW-0804">Transcription</keyword>
<evidence type="ECO:0000256" key="1">
    <source>
        <dbReference type="ARBA" id="ARBA00009437"/>
    </source>
</evidence>
<accession>A0ABS7VL34</accession>
<dbReference type="PROSITE" id="PS50931">
    <property type="entry name" value="HTH_LYSR"/>
    <property type="match status" value="1"/>
</dbReference>
<evidence type="ECO:0000259" key="5">
    <source>
        <dbReference type="PROSITE" id="PS50931"/>
    </source>
</evidence>
<dbReference type="CDD" id="cd05466">
    <property type="entry name" value="PBP2_LTTR_substrate"/>
    <property type="match status" value="1"/>
</dbReference>
<dbReference type="SUPFAM" id="SSF53850">
    <property type="entry name" value="Periplasmic binding protein-like II"/>
    <property type="match status" value="1"/>
</dbReference>
<dbReference type="Gene3D" id="3.40.190.290">
    <property type="match status" value="1"/>
</dbReference>
<evidence type="ECO:0000313" key="6">
    <source>
        <dbReference type="EMBL" id="MBZ6075717.1"/>
    </source>
</evidence>
<name>A0ABS7VL34_9HYPH</name>
<dbReference type="EMBL" id="JAIRBM010000003">
    <property type="protein sequence ID" value="MBZ6075717.1"/>
    <property type="molecule type" value="Genomic_DNA"/>
</dbReference>
<reference evidence="6 7" key="1">
    <citation type="submission" date="2021-09" db="EMBL/GenBank/DDBJ databases">
        <title>The complete genome sequence of a new microorganism.</title>
        <authorList>
            <person name="Zi Z."/>
        </authorList>
    </citation>
    <scope>NUCLEOTIDE SEQUENCE [LARGE SCALE GENOMIC DNA]</scope>
    <source>
        <strain evidence="6 7">WGZ8</strain>
    </source>
</reference>
<evidence type="ECO:0000313" key="7">
    <source>
        <dbReference type="Proteomes" id="UP000704176"/>
    </source>
</evidence>
<comment type="similarity">
    <text evidence="1">Belongs to the LysR transcriptional regulatory family.</text>
</comment>
<dbReference type="InterPro" id="IPR005119">
    <property type="entry name" value="LysR_subst-bd"/>
</dbReference>